<sequence>MRRTPMIAAALLTLSLVLTGCSGIDSSSSDKSLAQDAGQPADAKGGTGQGAADQVGAGAPGGKGKAADTTNPAGTQVIRTARLSVRVKNAEKAVEVARAAAGTAGGLVQSEVTESGGADDGVHSTVVLRVPQESYDAVLRELAGTGKLLSRSTNAKDVTDQVVDVNSRIASQRASVARVRELMDQAVKISDVVQLEGELSTRQAELESLLARQASLKDRASLATITLDLSEAPAKVAEEKKKDSEPGFLDALGGGWDALVTTVRLISVVLGAVLPFAAVFGALYVLWRLVRGRWVRDRRPAGAAAGAPEEQGADEQRGERD</sequence>
<dbReference type="KEGG" id="spad:DVK44_28425"/>
<dbReference type="EMBL" id="CP031194">
    <property type="protein sequence ID" value="AXG80944.1"/>
    <property type="molecule type" value="Genomic_DNA"/>
</dbReference>
<feature type="signal peptide" evidence="3">
    <location>
        <begin position="1"/>
        <end position="20"/>
    </location>
</feature>
<feature type="region of interest" description="Disordered" evidence="1">
    <location>
        <begin position="300"/>
        <end position="321"/>
    </location>
</feature>
<evidence type="ECO:0000256" key="1">
    <source>
        <dbReference type="SAM" id="MobiDB-lite"/>
    </source>
</evidence>
<gene>
    <name evidence="5" type="ORF">DVK44_28425</name>
</gene>
<evidence type="ECO:0000313" key="6">
    <source>
        <dbReference type="Proteomes" id="UP000253868"/>
    </source>
</evidence>
<keyword evidence="6" id="KW-1185">Reference proteome</keyword>
<proteinExistence type="predicted"/>
<evidence type="ECO:0000256" key="3">
    <source>
        <dbReference type="SAM" id="SignalP"/>
    </source>
</evidence>
<feature type="region of interest" description="Disordered" evidence="1">
    <location>
        <begin position="28"/>
        <end position="75"/>
    </location>
</feature>
<dbReference type="PROSITE" id="PS51257">
    <property type="entry name" value="PROKAR_LIPOPROTEIN"/>
    <property type="match status" value="1"/>
</dbReference>
<evidence type="ECO:0000313" key="5">
    <source>
        <dbReference type="EMBL" id="AXG80944.1"/>
    </source>
</evidence>
<feature type="compositionally biased region" description="Low complexity" evidence="1">
    <location>
        <begin position="301"/>
        <end position="310"/>
    </location>
</feature>
<feature type="transmembrane region" description="Helical" evidence="2">
    <location>
        <begin position="265"/>
        <end position="290"/>
    </location>
</feature>
<dbReference type="InterPro" id="IPR025645">
    <property type="entry name" value="DUF4349"/>
</dbReference>
<keyword evidence="2" id="KW-0472">Membrane</keyword>
<feature type="domain" description="DUF4349" evidence="4">
    <location>
        <begin position="76"/>
        <end position="288"/>
    </location>
</feature>
<dbReference type="Proteomes" id="UP000253868">
    <property type="component" value="Chromosome"/>
</dbReference>
<reference evidence="6" key="1">
    <citation type="submission" date="2018-07" db="EMBL/GenBank/DDBJ databases">
        <authorList>
            <person name="Zhao J."/>
        </authorList>
    </citation>
    <scope>NUCLEOTIDE SEQUENCE [LARGE SCALE GENOMIC DNA]</scope>
    <source>
        <strain evidence="6">GSSD-12</strain>
    </source>
</reference>
<organism evidence="5 6">
    <name type="scientific">Streptomyces paludis</name>
    <dbReference type="NCBI Taxonomy" id="2282738"/>
    <lineage>
        <taxon>Bacteria</taxon>
        <taxon>Bacillati</taxon>
        <taxon>Actinomycetota</taxon>
        <taxon>Actinomycetes</taxon>
        <taxon>Kitasatosporales</taxon>
        <taxon>Streptomycetaceae</taxon>
        <taxon>Streptomyces</taxon>
    </lineage>
</organism>
<feature type="chain" id="PRO_5039539995" evidence="3">
    <location>
        <begin position="21"/>
        <end position="321"/>
    </location>
</feature>
<evidence type="ECO:0000256" key="2">
    <source>
        <dbReference type="SAM" id="Phobius"/>
    </source>
</evidence>
<keyword evidence="2" id="KW-1133">Transmembrane helix</keyword>
<dbReference type="RefSeq" id="WP_114663252.1">
    <property type="nucleotide sequence ID" value="NZ_CP031194.1"/>
</dbReference>
<dbReference type="OrthoDB" id="186919at2"/>
<evidence type="ECO:0000259" key="4">
    <source>
        <dbReference type="Pfam" id="PF14257"/>
    </source>
</evidence>
<dbReference type="Pfam" id="PF14257">
    <property type="entry name" value="DUF4349"/>
    <property type="match status" value="1"/>
</dbReference>
<dbReference type="AlphaFoldDB" id="A0A345HW70"/>
<keyword evidence="3" id="KW-0732">Signal</keyword>
<keyword evidence="2" id="KW-0812">Transmembrane</keyword>
<protein>
    <submittedName>
        <fullName evidence="5">DUF4349 domain-containing protein</fullName>
    </submittedName>
</protein>
<accession>A0A345HW70</accession>
<name>A0A345HW70_9ACTN</name>